<dbReference type="PANTHER" id="PTHR35446:SF3">
    <property type="entry name" value="CMD DOMAIN-CONTAINING PROTEIN"/>
    <property type="match status" value="1"/>
</dbReference>
<evidence type="ECO:0008006" key="3">
    <source>
        <dbReference type="Google" id="ProtNLM"/>
    </source>
</evidence>
<gene>
    <name evidence="1" type="ORF">L4G47_17140</name>
</gene>
<evidence type="ECO:0000313" key="2">
    <source>
        <dbReference type="Proteomes" id="UP001162905"/>
    </source>
</evidence>
<sequence length="182" mass="19482">MTHFPVYTLDTAPERSRPALSGLAQAFGRVPGVAGVMASSSQLINGLVAVFGQVHGGSFTEAEIQVLLLTNAVTNSAAWAVAFHSFLGLKEGLTEADVEAIRQRQLPQDARLAALSRLARALIEHRGQVDDQAIAAFLEAGFDQALLLEVILVEAASTMTNYTASVARLTLDEFLEPHAWRA</sequence>
<name>A0ABS9I834_9PSED</name>
<dbReference type="SUPFAM" id="SSF69118">
    <property type="entry name" value="AhpD-like"/>
    <property type="match status" value="1"/>
</dbReference>
<organism evidence="1 2">
    <name type="scientific">Pseudomonas petrae</name>
    <dbReference type="NCBI Taxonomy" id="2912190"/>
    <lineage>
        <taxon>Bacteria</taxon>
        <taxon>Pseudomonadati</taxon>
        <taxon>Pseudomonadota</taxon>
        <taxon>Gammaproteobacteria</taxon>
        <taxon>Pseudomonadales</taxon>
        <taxon>Pseudomonadaceae</taxon>
        <taxon>Pseudomonas</taxon>
    </lineage>
</organism>
<dbReference type="EMBL" id="JAKJXH010000018">
    <property type="protein sequence ID" value="MCF7543927.1"/>
    <property type="molecule type" value="Genomic_DNA"/>
</dbReference>
<evidence type="ECO:0000313" key="1">
    <source>
        <dbReference type="EMBL" id="MCF7543927.1"/>
    </source>
</evidence>
<comment type="caution">
    <text evidence="1">The sequence shown here is derived from an EMBL/GenBank/DDBJ whole genome shotgun (WGS) entry which is preliminary data.</text>
</comment>
<accession>A0ABS9I834</accession>
<dbReference type="Proteomes" id="UP001162905">
    <property type="component" value="Unassembled WGS sequence"/>
</dbReference>
<dbReference type="PANTHER" id="PTHR35446">
    <property type="entry name" value="SI:CH211-175M2.5"/>
    <property type="match status" value="1"/>
</dbReference>
<protein>
    <recommendedName>
        <fullName evidence="3">Alkylhydroperoxidase family enzyme, contains CxxC motif</fullName>
    </recommendedName>
</protein>
<dbReference type="RefSeq" id="WP_237253375.1">
    <property type="nucleotide sequence ID" value="NZ_JAKJXE010000014.1"/>
</dbReference>
<reference evidence="1" key="1">
    <citation type="submission" date="2022-01" db="EMBL/GenBank/DDBJ databases">
        <title>Pseudomonas sp. nov. isolated from Antarctic regolith.</title>
        <authorList>
            <person name="Novakova D."/>
            <person name="Sedlar K."/>
        </authorList>
    </citation>
    <scope>NUCLEOTIDE SEQUENCE</scope>
    <source>
        <strain evidence="1">P2647</strain>
    </source>
</reference>
<dbReference type="Gene3D" id="1.20.1290.10">
    <property type="entry name" value="AhpD-like"/>
    <property type="match status" value="1"/>
</dbReference>
<keyword evidence="2" id="KW-1185">Reference proteome</keyword>
<dbReference type="InterPro" id="IPR029032">
    <property type="entry name" value="AhpD-like"/>
</dbReference>
<proteinExistence type="predicted"/>